<keyword evidence="10" id="KW-0479">Metal-binding</keyword>
<dbReference type="Pfam" id="PF01293">
    <property type="entry name" value="PEPCK_ATP"/>
    <property type="match status" value="1"/>
</dbReference>
<keyword evidence="10" id="KW-0963">Cytoplasm</keyword>
<feature type="binding site" evidence="10">
    <location>
        <position position="245"/>
    </location>
    <ligand>
        <name>ATP</name>
        <dbReference type="ChEBI" id="CHEBI:30616"/>
    </ligand>
</feature>
<dbReference type="InterPro" id="IPR015994">
    <property type="entry name" value="PEPCK_ATP_CS"/>
</dbReference>
<dbReference type="NCBIfam" id="NF006821">
    <property type="entry name" value="PRK09344.1-3"/>
    <property type="match status" value="1"/>
</dbReference>
<dbReference type="PIRSF" id="PIRSF006294">
    <property type="entry name" value="PEP_crbxkin"/>
    <property type="match status" value="1"/>
</dbReference>
<dbReference type="PROSITE" id="PS00532">
    <property type="entry name" value="PEPCK_ATP"/>
    <property type="match status" value="1"/>
</dbReference>
<keyword evidence="8 10" id="KW-0456">Lyase</keyword>
<feature type="region of interest" description="Disordered" evidence="11">
    <location>
        <begin position="1"/>
        <end position="20"/>
    </location>
</feature>
<organism evidence="12 13">
    <name type="scientific">Paenibacillus algorifonticola</name>
    <dbReference type="NCBI Taxonomy" id="684063"/>
    <lineage>
        <taxon>Bacteria</taxon>
        <taxon>Bacillati</taxon>
        <taxon>Bacillota</taxon>
        <taxon>Bacilli</taxon>
        <taxon>Bacillales</taxon>
        <taxon>Paenibacillaceae</taxon>
        <taxon>Paenibacillus</taxon>
    </lineage>
</organism>
<dbReference type="AlphaFoldDB" id="A0A1I2IFN6"/>
<feature type="binding site" evidence="10">
    <location>
        <position position="226"/>
    </location>
    <ligand>
        <name>ATP</name>
        <dbReference type="ChEBI" id="CHEBI:30616"/>
    </ligand>
</feature>
<keyword evidence="12" id="KW-0808">Transferase</keyword>
<dbReference type="InterPro" id="IPR001272">
    <property type="entry name" value="PEP_carboxykinase_ATP"/>
</dbReference>
<feature type="binding site" evidence="10">
    <location>
        <begin position="261"/>
        <end position="269"/>
    </location>
    <ligand>
        <name>ATP</name>
        <dbReference type="ChEBI" id="CHEBI:30616"/>
    </ligand>
</feature>
<evidence type="ECO:0000313" key="13">
    <source>
        <dbReference type="Proteomes" id="UP000183410"/>
    </source>
</evidence>
<dbReference type="Gene3D" id="3.90.228.20">
    <property type="match status" value="1"/>
</dbReference>
<feature type="binding site" evidence="10">
    <location>
        <position position="245"/>
    </location>
    <ligand>
        <name>Mn(2+)</name>
        <dbReference type="ChEBI" id="CHEBI:29035"/>
    </ligand>
</feature>
<evidence type="ECO:0000256" key="7">
    <source>
        <dbReference type="ARBA" id="ARBA00022840"/>
    </source>
</evidence>
<dbReference type="SUPFAM" id="SSF68923">
    <property type="entry name" value="PEP carboxykinase N-terminal domain"/>
    <property type="match status" value="1"/>
</dbReference>
<comment type="catalytic activity">
    <reaction evidence="9 10">
        <text>oxaloacetate + ATP = phosphoenolpyruvate + ADP + CO2</text>
        <dbReference type="Rhea" id="RHEA:18617"/>
        <dbReference type="ChEBI" id="CHEBI:16452"/>
        <dbReference type="ChEBI" id="CHEBI:16526"/>
        <dbReference type="ChEBI" id="CHEBI:30616"/>
        <dbReference type="ChEBI" id="CHEBI:58702"/>
        <dbReference type="ChEBI" id="CHEBI:456216"/>
        <dbReference type="EC" id="4.1.1.49"/>
    </reaction>
</comment>
<dbReference type="GO" id="GO:0005524">
    <property type="term" value="F:ATP binding"/>
    <property type="evidence" value="ECO:0007669"/>
    <property type="project" value="UniProtKB-UniRule"/>
</dbReference>
<feature type="binding site" evidence="10">
    <location>
        <position position="310"/>
    </location>
    <ligand>
        <name>ATP</name>
        <dbReference type="ChEBI" id="CHEBI:30616"/>
    </ligand>
</feature>
<keyword evidence="6 10" id="KW-0210">Decarboxylase</keyword>
<feature type="binding site" evidence="10">
    <location>
        <position position="226"/>
    </location>
    <ligand>
        <name>Mn(2+)</name>
        <dbReference type="ChEBI" id="CHEBI:29035"/>
    </ligand>
</feature>
<reference evidence="13" key="1">
    <citation type="submission" date="2016-10" db="EMBL/GenBank/DDBJ databases">
        <authorList>
            <person name="Varghese N."/>
            <person name="Submissions S."/>
        </authorList>
    </citation>
    <scope>NUCLEOTIDE SEQUENCE [LARGE SCALE GENOMIC DNA]</scope>
    <source>
        <strain evidence="13">CGMCC 1.10223</strain>
    </source>
</reference>
<keyword evidence="12" id="KW-0670">Pyruvate</keyword>
<evidence type="ECO:0000256" key="10">
    <source>
        <dbReference type="HAMAP-Rule" id="MF_00453"/>
    </source>
</evidence>
<dbReference type="GO" id="GO:0004612">
    <property type="term" value="F:phosphoenolpyruvate carboxykinase (ATP) activity"/>
    <property type="evidence" value="ECO:0007669"/>
    <property type="project" value="UniProtKB-UniRule"/>
</dbReference>
<dbReference type="InterPro" id="IPR013035">
    <property type="entry name" value="PEP_carboxykinase_C"/>
</dbReference>
<dbReference type="GO" id="GO:0006094">
    <property type="term" value="P:gluconeogenesis"/>
    <property type="evidence" value="ECO:0007669"/>
    <property type="project" value="UniProtKB-UniRule"/>
</dbReference>
<feature type="binding site" evidence="10">
    <location>
        <position position="226"/>
    </location>
    <ligand>
        <name>substrate</name>
    </ligand>
</feature>
<keyword evidence="10" id="KW-0464">Manganese</keyword>
<evidence type="ECO:0000313" key="12">
    <source>
        <dbReference type="EMBL" id="SFF41034.1"/>
    </source>
</evidence>
<protein>
    <recommendedName>
        <fullName evidence="3 10">Phosphoenolpyruvate carboxykinase (ATP)</fullName>
        <shortName evidence="10">PCK</shortName>
        <shortName evidence="10">PEP carboxykinase</shortName>
        <shortName evidence="10">PEPCK</shortName>
        <ecNumber evidence="3 10">4.1.1.49</ecNumber>
    </recommendedName>
</protein>
<comment type="similarity">
    <text evidence="2 10">Belongs to the phosphoenolpyruvate carboxykinase (ATP) family.</text>
</comment>
<dbReference type="NCBIfam" id="NF006820">
    <property type="entry name" value="PRK09344.1-2"/>
    <property type="match status" value="1"/>
</dbReference>
<evidence type="ECO:0000256" key="2">
    <source>
        <dbReference type="ARBA" id="ARBA00006052"/>
    </source>
</evidence>
<dbReference type="UniPathway" id="UPA00138"/>
<keyword evidence="5 10" id="KW-0547">Nucleotide-binding</keyword>
<comment type="caution">
    <text evidence="10">Lacks conserved residue(s) required for the propagation of feature annotation.</text>
</comment>
<comment type="cofactor">
    <cofactor evidence="10">
        <name>Mn(2+)</name>
        <dbReference type="ChEBI" id="CHEBI:29035"/>
    </cofactor>
    <text evidence="10">Binds 1 Mn(2+) ion per subunit.</text>
</comment>
<dbReference type="GO" id="GO:0046872">
    <property type="term" value="F:metal ion binding"/>
    <property type="evidence" value="ECO:0007669"/>
    <property type="project" value="UniProtKB-KW"/>
</dbReference>
<evidence type="ECO:0000256" key="6">
    <source>
        <dbReference type="ARBA" id="ARBA00022793"/>
    </source>
</evidence>
<evidence type="ECO:0000256" key="4">
    <source>
        <dbReference type="ARBA" id="ARBA00022432"/>
    </source>
</evidence>
<keyword evidence="7 10" id="KW-0067">ATP-binding</keyword>
<evidence type="ECO:0000256" key="9">
    <source>
        <dbReference type="ARBA" id="ARBA00047371"/>
    </source>
</evidence>
<dbReference type="Gene3D" id="2.170.8.10">
    <property type="entry name" value="Phosphoenolpyruvate Carboxykinase, domain 2"/>
    <property type="match status" value="1"/>
</dbReference>
<evidence type="ECO:0000256" key="5">
    <source>
        <dbReference type="ARBA" id="ARBA00022741"/>
    </source>
</evidence>
<feature type="binding site" evidence="10">
    <location>
        <position position="347"/>
    </location>
    <ligand>
        <name>substrate</name>
    </ligand>
</feature>
<feature type="binding site" evidence="10">
    <location>
        <position position="347"/>
    </location>
    <ligand>
        <name>ATP</name>
        <dbReference type="ChEBI" id="CHEBI:30616"/>
    </ligand>
</feature>
<dbReference type="FunFam" id="2.170.8.10:FF:000001">
    <property type="entry name" value="Phosphoenolpyruvate carboxykinase (ATP)"/>
    <property type="match status" value="1"/>
</dbReference>
<feature type="binding site" evidence="10">
    <location>
        <position position="282"/>
    </location>
    <ligand>
        <name>Mn(2+)</name>
        <dbReference type="ChEBI" id="CHEBI:29035"/>
    </ligand>
</feature>
<comment type="function">
    <text evidence="10">Involved in the gluconeogenesis. Catalyzes the conversion of oxaloacetate (OAA) to phosphoenolpyruvate (PEP) through direct phosphoryl transfer between the nucleoside triphosphate and OAA.</text>
</comment>
<comment type="pathway">
    <text evidence="1 10">Carbohydrate biosynthesis; gluconeogenesis.</text>
</comment>
<dbReference type="GO" id="GO:0005829">
    <property type="term" value="C:cytosol"/>
    <property type="evidence" value="ECO:0007669"/>
    <property type="project" value="TreeGrafter"/>
</dbReference>
<dbReference type="CDD" id="cd00484">
    <property type="entry name" value="PEPCK_ATP"/>
    <property type="match status" value="1"/>
</dbReference>
<evidence type="ECO:0000256" key="3">
    <source>
        <dbReference type="ARBA" id="ARBA00012363"/>
    </source>
</evidence>
<keyword evidence="4 10" id="KW-0312">Gluconeogenesis</keyword>
<evidence type="ECO:0000256" key="8">
    <source>
        <dbReference type="ARBA" id="ARBA00023239"/>
    </source>
</evidence>
<keyword evidence="13" id="KW-1185">Reference proteome</keyword>
<sequence length="561" mass="61511">MRKDEIGEQPEQSGTMASKCKISSRIQWDRRKPGMSILESRLRQQSGVHYQLTTEQLMEYAIKRCEGTKLESGALRVLTGQYTGRSPKDKFIVCEPSSLPRVAWGKVNQPLSPEHFNQLYEKAKRYMERQELFIFDGYAGADESYRLPIRVINEYAWHNLFARQLFIRPSEEQLASHKPAFTVIALPGLKADPACDGTASETFICISFEQKIVLIGGTEYAGEMKKSIFSVLNYLLPLQGALPMHCSANVGKQGDTALFFGLSGTGKTTLSADPSRRLIGDDEHGWSDDGVFNFEGGCYAKCIGLSEEKEPQIWQAIRSGAVLENVALDAKTGQPDYNDNHLTENTRAAYPLEHIPDAVLAGKAGHPNVILFLTADACGVLPPIARLTKEQAMYHFLSGYTSKLAGTERGVTEPEATFSACFGAPFLPLAPSVYAEMLGEKIAQHDAKVYLVNTGWSGGPHGIGQRMNLRYTRAMVTAAIDGSIEQAEFKADPVFGLSCPLAVEGVPDAVLLPREAWQDKAAYDQQAAKLAAQFMNNFRKFAGVSAEIAAAGPVVLTHGRC</sequence>
<dbReference type="Proteomes" id="UP000183410">
    <property type="component" value="Unassembled WGS sequence"/>
</dbReference>
<dbReference type="Gene3D" id="3.40.449.10">
    <property type="entry name" value="Phosphoenolpyruvate Carboxykinase, domain 1"/>
    <property type="match status" value="1"/>
</dbReference>
<comment type="subcellular location">
    <subcellularLocation>
        <location evidence="10">Cytoplasm</location>
    </subcellularLocation>
</comment>
<evidence type="ECO:0000256" key="11">
    <source>
        <dbReference type="SAM" id="MobiDB-lite"/>
    </source>
</evidence>
<dbReference type="InterPro" id="IPR008210">
    <property type="entry name" value="PEP_carboxykinase_N"/>
</dbReference>
<name>A0A1I2IFN6_9BACL</name>
<dbReference type="PANTHER" id="PTHR30031">
    <property type="entry name" value="PHOSPHOENOLPYRUVATE CARBOXYKINASE ATP"/>
    <property type="match status" value="1"/>
</dbReference>
<dbReference type="NCBIfam" id="TIGR00224">
    <property type="entry name" value="pckA"/>
    <property type="match status" value="1"/>
</dbReference>
<evidence type="ECO:0000256" key="1">
    <source>
        <dbReference type="ARBA" id="ARBA00004742"/>
    </source>
</evidence>
<feature type="binding site" evidence="10">
    <location>
        <position position="85"/>
    </location>
    <ligand>
        <name>substrate</name>
    </ligand>
</feature>
<dbReference type="EC" id="4.1.1.49" evidence="3 10"/>
<gene>
    <name evidence="10" type="primary">pckA</name>
    <name evidence="12" type="ORF">SAMN04487969_13535</name>
</gene>
<feature type="binding site" evidence="10">
    <location>
        <position position="220"/>
    </location>
    <ligand>
        <name>substrate</name>
    </ligand>
</feature>
<accession>A0A1I2IFN6</accession>
<dbReference type="HAMAP" id="MF_00453">
    <property type="entry name" value="PEPCK_ATP"/>
    <property type="match status" value="1"/>
</dbReference>
<dbReference type="PANTHER" id="PTHR30031:SF0">
    <property type="entry name" value="PHOSPHOENOLPYRUVATE CARBOXYKINASE (ATP)"/>
    <property type="match status" value="1"/>
</dbReference>
<proteinExistence type="inferred from homology"/>
<dbReference type="EMBL" id="FONN01000035">
    <property type="protein sequence ID" value="SFF41034.1"/>
    <property type="molecule type" value="Genomic_DNA"/>
</dbReference>
<keyword evidence="12" id="KW-0418">Kinase</keyword>
<feature type="binding site" evidence="10">
    <location>
        <position position="472"/>
    </location>
    <ligand>
        <name>ATP</name>
        <dbReference type="ChEBI" id="CHEBI:30616"/>
    </ligand>
</feature>
<dbReference type="GO" id="GO:0016301">
    <property type="term" value="F:kinase activity"/>
    <property type="evidence" value="ECO:0007669"/>
    <property type="project" value="UniProtKB-KW"/>
</dbReference>
<dbReference type="SUPFAM" id="SSF53795">
    <property type="entry name" value="PEP carboxykinase-like"/>
    <property type="match status" value="1"/>
</dbReference>